<proteinExistence type="predicted"/>
<dbReference type="SUPFAM" id="SSF103473">
    <property type="entry name" value="MFS general substrate transporter"/>
    <property type="match status" value="1"/>
</dbReference>
<feature type="transmembrane region" description="Helical" evidence="3">
    <location>
        <begin position="225"/>
        <end position="243"/>
    </location>
</feature>
<evidence type="ECO:0000256" key="2">
    <source>
        <dbReference type="SAM" id="MobiDB-lite"/>
    </source>
</evidence>
<evidence type="ECO:0000313" key="6">
    <source>
        <dbReference type="Proteomes" id="UP001172684"/>
    </source>
</evidence>
<protein>
    <recommendedName>
        <fullName evidence="4">Major facilitator superfamily (MFS) profile domain-containing protein</fullName>
    </recommendedName>
</protein>
<feature type="transmembrane region" description="Helical" evidence="3">
    <location>
        <begin position="336"/>
        <end position="358"/>
    </location>
</feature>
<accession>A0ABQ9P056</accession>
<feature type="transmembrane region" description="Helical" evidence="3">
    <location>
        <begin position="66"/>
        <end position="88"/>
    </location>
</feature>
<dbReference type="PANTHER" id="PTHR42910">
    <property type="entry name" value="TRANSPORTER SCO4007-RELATED"/>
    <property type="match status" value="1"/>
</dbReference>
<feature type="transmembrane region" description="Helical" evidence="3">
    <location>
        <begin position="306"/>
        <end position="324"/>
    </location>
</feature>
<feature type="transmembrane region" description="Helical" evidence="3">
    <location>
        <begin position="264"/>
        <end position="286"/>
    </location>
</feature>
<keyword evidence="3" id="KW-0472">Membrane</keyword>
<dbReference type="PANTHER" id="PTHR42910:SF1">
    <property type="entry name" value="MAJOR FACILITATOR SUPERFAMILY (MFS) PROFILE DOMAIN-CONTAINING PROTEIN"/>
    <property type="match status" value="1"/>
</dbReference>
<feature type="domain" description="Major facilitator superfamily (MFS) profile" evidence="4">
    <location>
        <begin position="68"/>
        <end position="449"/>
    </location>
</feature>
<keyword evidence="6" id="KW-1185">Reference proteome</keyword>
<dbReference type="Gene3D" id="1.20.1250.20">
    <property type="entry name" value="MFS general substrate transporter like domains"/>
    <property type="match status" value="1"/>
</dbReference>
<dbReference type="Pfam" id="PF07690">
    <property type="entry name" value="MFS_1"/>
    <property type="match status" value="1"/>
</dbReference>
<name>A0ABQ9P056_9PEZI</name>
<feature type="region of interest" description="Disordered" evidence="2">
    <location>
        <begin position="1"/>
        <end position="36"/>
    </location>
</feature>
<evidence type="ECO:0000313" key="5">
    <source>
        <dbReference type="EMBL" id="KAJ9667970.1"/>
    </source>
</evidence>
<dbReference type="EMBL" id="JAPDRL010000009">
    <property type="protein sequence ID" value="KAJ9667970.1"/>
    <property type="molecule type" value="Genomic_DNA"/>
</dbReference>
<dbReference type="InterPro" id="IPR036259">
    <property type="entry name" value="MFS_trans_sf"/>
</dbReference>
<sequence length="553" mass="59950">MTDDKRGNLSTAQATPSSTAVTSPASTPASTNHQNSSTSRIIWRRVYDILSWTPPRCRWDPEKPPVFSMPLNVLFGFAGAFTVANLYYNHPILNILAADFDVSYEDVAQIPTVMQAGYAAGLLFLCPLGDLFKRRAFVLLLVLFTATMWIGLCITKSLAVFTAISFITAITTVTPQLMLPLVGDLAPPNKRAAALSIVVSGLIMGILIARLLSGILTNYTSWRNVYWLSLGLQYAIFILLWLFMPDYPSTNPGGLNYFKMLWSILVMVTKHPVLVQACLISFFTAATFTNFWTTLTFLLAGEPYNYSSLIIGLFALIGIASMLLSPIYARTITDRFVPLFSTVIGELMVLTGVVVGTYTGTFTVAGPILQAFLNDLGMQSAQIANRSSIYAIEPKARNRVNTAFMLFTFCGQLTGTAAGNSLYARGGWIRSGSASVGFIGAALLVCAVRGPWETGWVGWSGGCSIRKKDPNSSDGKTAEGPKRQEQNGADVEKGVAEEVGEELAAEEGKNPLRRIRDEKAKEAEKSSSGSEISKSTETLDVMGDLPRGSAPKP</sequence>
<comment type="caution">
    <text evidence="5">The sequence shown here is derived from an EMBL/GenBank/DDBJ whole genome shotgun (WGS) entry which is preliminary data.</text>
</comment>
<dbReference type="CDD" id="cd17324">
    <property type="entry name" value="MFS_NepI_like"/>
    <property type="match status" value="1"/>
</dbReference>
<evidence type="ECO:0000259" key="4">
    <source>
        <dbReference type="PROSITE" id="PS50850"/>
    </source>
</evidence>
<keyword evidence="3" id="KW-0812">Transmembrane</keyword>
<feature type="transmembrane region" description="Helical" evidence="3">
    <location>
        <begin position="158"/>
        <end position="181"/>
    </location>
</feature>
<gene>
    <name evidence="5" type="ORF">H2201_001775</name>
</gene>
<feature type="transmembrane region" description="Helical" evidence="3">
    <location>
        <begin position="193"/>
        <end position="213"/>
    </location>
</feature>
<evidence type="ECO:0000256" key="1">
    <source>
        <dbReference type="ARBA" id="ARBA00004141"/>
    </source>
</evidence>
<dbReference type="Proteomes" id="UP001172684">
    <property type="component" value="Unassembled WGS sequence"/>
</dbReference>
<comment type="subcellular location">
    <subcellularLocation>
        <location evidence="1">Membrane</location>
        <topology evidence="1">Multi-pass membrane protein</topology>
    </subcellularLocation>
</comment>
<dbReference type="InterPro" id="IPR020846">
    <property type="entry name" value="MFS_dom"/>
</dbReference>
<feature type="compositionally biased region" description="Low complexity" evidence="2">
    <location>
        <begin position="10"/>
        <end position="31"/>
    </location>
</feature>
<feature type="compositionally biased region" description="Basic and acidic residues" evidence="2">
    <location>
        <begin position="466"/>
        <end position="496"/>
    </location>
</feature>
<dbReference type="InterPro" id="IPR011701">
    <property type="entry name" value="MFS"/>
</dbReference>
<feature type="transmembrane region" description="Helical" evidence="3">
    <location>
        <begin position="108"/>
        <end position="129"/>
    </location>
</feature>
<keyword evidence="3" id="KW-1133">Transmembrane helix</keyword>
<feature type="compositionally biased region" description="Low complexity" evidence="2">
    <location>
        <begin position="526"/>
        <end position="535"/>
    </location>
</feature>
<evidence type="ECO:0000256" key="3">
    <source>
        <dbReference type="SAM" id="Phobius"/>
    </source>
</evidence>
<organism evidence="5 6">
    <name type="scientific">Coniosporium apollinis</name>
    <dbReference type="NCBI Taxonomy" id="61459"/>
    <lineage>
        <taxon>Eukaryota</taxon>
        <taxon>Fungi</taxon>
        <taxon>Dikarya</taxon>
        <taxon>Ascomycota</taxon>
        <taxon>Pezizomycotina</taxon>
        <taxon>Dothideomycetes</taxon>
        <taxon>Dothideomycetes incertae sedis</taxon>
        <taxon>Coniosporium</taxon>
    </lineage>
</organism>
<feature type="region of interest" description="Disordered" evidence="2">
    <location>
        <begin position="463"/>
        <end position="553"/>
    </location>
</feature>
<dbReference type="PROSITE" id="PS50850">
    <property type="entry name" value="MFS"/>
    <property type="match status" value="1"/>
</dbReference>
<feature type="compositionally biased region" description="Basic and acidic residues" evidence="2">
    <location>
        <begin position="506"/>
        <end position="525"/>
    </location>
</feature>
<feature type="transmembrane region" description="Helical" evidence="3">
    <location>
        <begin position="136"/>
        <end position="152"/>
    </location>
</feature>
<reference evidence="5" key="1">
    <citation type="submission" date="2022-10" db="EMBL/GenBank/DDBJ databases">
        <title>Culturing micro-colonial fungi from biological soil crusts in the Mojave desert and describing Neophaeococcomyces mojavensis, and introducing the new genera and species Taxawa tesnikishii.</title>
        <authorList>
            <person name="Kurbessoian T."/>
            <person name="Stajich J.E."/>
        </authorList>
    </citation>
    <scope>NUCLEOTIDE SEQUENCE</scope>
    <source>
        <strain evidence="5">TK_1</strain>
    </source>
</reference>